<dbReference type="EMBL" id="CM027680">
    <property type="protein sequence ID" value="KAG0546605.1"/>
    <property type="molecule type" value="Genomic_DNA"/>
</dbReference>
<accession>A0A921RVB7</accession>
<dbReference type="Gramene" id="EER90500">
    <property type="protein sequence ID" value="EER90500"/>
    <property type="gene ID" value="SORBI_3001G009000"/>
</dbReference>
<protein>
    <submittedName>
        <fullName evidence="1">Uncharacterized protein</fullName>
    </submittedName>
</protein>
<reference evidence="1" key="1">
    <citation type="journal article" date="2019" name="BMC Genomics">
        <title>A new reference genome for Sorghum bicolor reveals high levels of sequence similarity between sweet and grain genotypes: implications for the genetics of sugar metabolism.</title>
        <authorList>
            <person name="Cooper E.A."/>
            <person name="Brenton Z.W."/>
            <person name="Flinn B.S."/>
            <person name="Jenkins J."/>
            <person name="Shu S."/>
            <person name="Flowers D."/>
            <person name="Luo F."/>
            <person name="Wang Y."/>
            <person name="Xia P."/>
            <person name="Barry K."/>
            <person name="Daum C."/>
            <person name="Lipzen A."/>
            <person name="Yoshinaga Y."/>
            <person name="Schmutz J."/>
            <person name="Saski C."/>
            <person name="Vermerris W."/>
            <person name="Kresovich S."/>
        </authorList>
    </citation>
    <scope>NUCLEOTIDE SEQUENCE</scope>
</reference>
<organism evidence="1 2">
    <name type="scientific">Sorghum bicolor</name>
    <name type="common">Sorghum</name>
    <name type="synonym">Sorghum vulgare</name>
    <dbReference type="NCBI Taxonomy" id="4558"/>
    <lineage>
        <taxon>Eukaryota</taxon>
        <taxon>Viridiplantae</taxon>
        <taxon>Streptophyta</taxon>
        <taxon>Embryophyta</taxon>
        <taxon>Tracheophyta</taxon>
        <taxon>Spermatophyta</taxon>
        <taxon>Magnoliopsida</taxon>
        <taxon>Liliopsida</taxon>
        <taxon>Poales</taxon>
        <taxon>Poaceae</taxon>
        <taxon>PACMAD clade</taxon>
        <taxon>Panicoideae</taxon>
        <taxon>Andropogonodae</taxon>
        <taxon>Andropogoneae</taxon>
        <taxon>Sorghinae</taxon>
        <taxon>Sorghum</taxon>
    </lineage>
</organism>
<evidence type="ECO:0000313" key="2">
    <source>
        <dbReference type="Proteomes" id="UP000807115"/>
    </source>
</evidence>
<comment type="caution">
    <text evidence="1">The sequence shown here is derived from an EMBL/GenBank/DDBJ whole genome shotgun (WGS) entry which is preliminary data.</text>
</comment>
<dbReference type="Proteomes" id="UP000807115">
    <property type="component" value="Chromosome 1"/>
</dbReference>
<gene>
    <name evidence="1" type="ORF">BDA96_01G009000</name>
</gene>
<dbReference type="AlphaFoldDB" id="A0A921RVB7"/>
<evidence type="ECO:0000313" key="1">
    <source>
        <dbReference type="EMBL" id="KAG0546605.1"/>
    </source>
</evidence>
<reference evidence="1" key="2">
    <citation type="submission" date="2020-10" db="EMBL/GenBank/DDBJ databases">
        <authorList>
            <person name="Cooper E.A."/>
            <person name="Brenton Z.W."/>
            <person name="Flinn B.S."/>
            <person name="Jenkins J."/>
            <person name="Shu S."/>
            <person name="Flowers D."/>
            <person name="Luo F."/>
            <person name="Wang Y."/>
            <person name="Xia P."/>
            <person name="Barry K."/>
            <person name="Daum C."/>
            <person name="Lipzen A."/>
            <person name="Yoshinaga Y."/>
            <person name="Schmutz J."/>
            <person name="Saski C."/>
            <person name="Vermerris W."/>
            <person name="Kresovich S."/>
        </authorList>
    </citation>
    <scope>NUCLEOTIDE SEQUENCE</scope>
</reference>
<sequence>MLRVSYHGMLLAWGHVPTFCVCGGVANVEAKDEAVLLRDEVRALIQSEQHVVGKAEFDVEGEVAGLGYLHCKASCSKATLRRAPRAHAKFTTTNSLNFEASPPGSLTGRDESCLSALARCLDQSVSKQQICTPRLARLMYNIALLIEKRV</sequence>
<dbReference type="PANTHER" id="PTHR33994:SF17">
    <property type="entry name" value="OS01G0655600 PROTEIN"/>
    <property type="match status" value="1"/>
</dbReference>
<name>A0A921RVB7_SORBI</name>
<dbReference type="PANTHER" id="PTHR33994">
    <property type="entry name" value="OS04G0515000 PROTEIN"/>
    <property type="match status" value="1"/>
</dbReference>
<proteinExistence type="predicted"/>